<feature type="signal peptide" evidence="1">
    <location>
        <begin position="1"/>
        <end position="25"/>
    </location>
</feature>
<dbReference type="RefSeq" id="WP_256303910.1">
    <property type="nucleotide sequence ID" value="NZ_JANFYS010000014.1"/>
</dbReference>
<evidence type="ECO:0000256" key="1">
    <source>
        <dbReference type="SAM" id="SignalP"/>
    </source>
</evidence>
<comment type="caution">
    <text evidence="2">The sequence shown here is derived from an EMBL/GenBank/DDBJ whole genome shotgun (WGS) entry which is preliminary data.</text>
</comment>
<evidence type="ECO:0000313" key="3">
    <source>
        <dbReference type="Proteomes" id="UP001204562"/>
    </source>
</evidence>
<organism evidence="2 3">
    <name type="scientific">Intestinimonas massiliensis</name>
    <name type="common">ex Afouda et al. 2020</name>
    <dbReference type="NCBI Taxonomy" id="1673721"/>
    <lineage>
        <taxon>Bacteria</taxon>
        <taxon>Bacillati</taxon>
        <taxon>Bacillota</taxon>
        <taxon>Clostridia</taxon>
        <taxon>Eubacteriales</taxon>
        <taxon>Intestinimonas</taxon>
    </lineage>
</organism>
<dbReference type="Proteomes" id="UP001204562">
    <property type="component" value="Unassembled WGS sequence"/>
</dbReference>
<protein>
    <submittedName>
        <fullName evidence="2">Uncharacterized protein</fullName>
    </submittedName>
</protein>
<name>A0AAW5JJQ9_9FIRM</name>
<feature type="chain" id="PRO_5043453589" evidence="1">
    <location>
        <begin position="26"/>
        <end position="187"/>
    </location>
</feature>
<dbReference type="EMBL" id="JANFYS010000014">
    <property type="protein sequence ID" value="MCQ4770441.1"/>
    <property type="molecule type" value="Genomic_DNA"/>
</dbReference>
<accession>A0AAW5JJQ9</accession>
<gene>
    <name evidence="2" type="ORF">NE579_08190</name>
</gene>
<dbReference type="AlphaFoldDB" id="A0AAW5JJQ9"/>
<sequence length="187" mass="21382">MKKLTFFVFFLSLVIGLSGSGNALALNRDDMRLDNANAFISSQSNSEDLEAFIYDDYAYLLVNYGVSNWEFAVWLESVYVVDHTTNKIVYAEEPTITLDGEWQYYPTNLTEIIPRYIINSSESIVTFDAYFDIEVNYDTWVMSLGRFHIEGSGNRNGSMQAPTCVQTVYPNSTDAQNITEKTNPFRY</sequence>
<proteinExistence type="predicted"/>
<evidence type="ECO:0000313" key="2">
    <source>
        <dbReference type="EMBL" id="MCQ4770441.1"/>
    </source>
</evidence>
<reference evidence="2" key="1">
    <citation type="submission" date="2022-06" db="EMBL/GenBank/DDBJ databases">
        <title>Isolation of gut microbiota from human fecal samples.</title>
        <authorList>
            <person name="Pamer E.G."/>
            <person name="Barat B."/>
            <person name="Waligurski E."/>
            <person name="Medina S."/>
            <person name="Paddock L."/>
            <person name="Mostad J."/>
        </authorList>
    </citation>
    <scope>NUCLEOTIDE SEQUENCE</scope>
    <source>
        <strain evidence="2">DFI.9.91</strain>
    </source>
</reference>
<keyword evidence="1" id="KW-0732">Signal</keyword>